<dbReference type="AlphaFoldDB" id="A0A158AF74"/>
<sequence>MKADYLRTALSVRLAHPTDAAEIARIHVKAWQAAYRSIFPAEYLDSLSIPKRRALWSELIARGMPRVMLAERDDVTLGWIAWGASRDHDKGSTDAEIEAIYIDPAHWRKGAGRMLIDEAINAAASEGYREMTLWALEENARGLRFYKALGFALDGVFRTERVGRCEVCETRLHMSI</sequence>
<evidence type="ECO:0000313" key="4">
    <source>
        <dbReference type="EMBL" id="SAK56448.1"/>
    </source>
</evidence>
<dbReference type="SUPFAM" id="SSF55729">
    <property type="entry name" value="Acyl-CoA N-acyltransferases (Nat)"/>
    <property type="match status" value="1"/>
</dbReference>
<dbReference type="InterPro" id="IPR016181">
    <property type="entry name" value="Acyl_CoA_acyltransferase"/>
</dbReference>
<dbReference type="CDD" id="cd04301">
    <property type="entry name" value="NAT_SF"/>
    <property type="match status" value="1"/>
</dbReference>
<name>A0A158AF74_9BURK</name>
<proteinExistence type="predicted"/>
<keyword evidence="5" id="KW-1185">Reference proteome</keyword>
<accession>A0A158AF74</accession>
<organism evidence="4 5">
    <name type="scientific">Caballeronia glebae</name>
    <dbReference type="NCBI Taxonomy" id="1777143"/>
    <lineage>
        <taxon>Bacteria</taxon>
        <taxon>Pseudomonadati</taxon>
        <taxon>Pseudomonadota</taxon>
        <taxon>Betaproteobacteria</taxon>
        <taxon>Burkholderiales</taxon>
        <taxon>Burkholderiaceae</taxon>
        <taxon>Caballeronia</taxon>
    </lineage>
</organism>
<evidence type="ECO:0000313" key="5">
    <source>
        <dbReference type="Proteomes" id="UP000054596"/>
    </source>
</evidence>
<dbReference type="Proteomes" id="UP000054596">
    <property type="component" value="Unassembled WGS sequence"/>
</dbReference>
<dbReference type="Gene3D" id="3.40.630.30">
    <property type="match status" value="1"/>
</dbReference>
<dbReference type="STRING" id="1777143.AWB82_02247"/>
<dbReference type="PROSITE" id="PS51186">
    <property type="entry name" value="GNAT"/>
    <property type="match status" value="1"/>
</dbReference>
<dbReference type="InterPro" id="IPR050832">
    <property type="entry name" value="Bact_Acetyltransf"/>
</dbReference>
<evidence type="ECO:0000256" key="2">
    <source>
        <dbReference type="ARBA" id="ARBA00023315"/>
    </source>
</evidence>
<dbReference type="InterPro" id="IPR000182">
    <property type="entry name" value="GNAT_dom"/>
</dbReference>
<dbReference type="GO" id="GO:0016747">
    <property type="term" value="F:acyltransferase activity, transferring groups other than amino-acyl groups"/>
    <property type="evidence" value="ECO:0007669"/>
    <property type="project" value="InterPro"/>
</dbReference>
<comment type="caution">
    <text evidence="4">The sequence shown here is derived from an EMBL/GenBank/DDBJ whole genome shotgun (WGS) entry which is preliminary data.</text>
</comment>
<dbReference type="PANTHER" id="PTHR43877">
    <property type="entry name" value="AMINOALKYLPHOSPHONATE N-ACETYLTRANSFERASE-RELATED-RELATED"/>
    <property type="match status" value="1"/>
</dbReference>
<keyword evidence="2" id="KW-0012">Acyltransferase</keyword>
<feature type="domain" description="N-acetyltransferase" evidence="3">
    <location>
        <begin position="10"/>
        <end position="176"/>
    </location>
</feature>
<evidence type="ECO:0000259" key="3">
    <source>
        <dbReference type="PROSITE" id="PS51186"/>
    </source>
</evidence>
<dbReference type="RefSeq" id="WP_086967187.1">
    <property type="nucleotide sequence ID" value="NZ_FCOJ02000012.1"/>
</dbReference>
<dbReference type="OrthoDB" id="8595358at2"/>
<protein>
    <submittedName>
        <fullName evidence="4">N-acetyltransferase GCN5</fullName>
    </submittedName>
</protein>
<reference evidence="4" key="1">
    <citation type="submission" date="2016-01" db="EMBL/GenBank/DDBJ databases">
        <authorList>
            <person name="Peeters C."/>
        </authorList>
    </citation>
    <scope>NUCLEOTIDE SEQUENCE [LARGE SCALE GENOMIC DNA]</scope>
    <source>
        <strain evidence="4">LMG 29325</strain>
    </source>
</reference>
<gene>
    <name evidence="4" type="ORF">AWB82_02247</name>
</gene>
<dbReference type="Pfam" id="PF00583">
    <property type="entry name" value="Acetyltransf_1"/>
    <property type="match status" value="1"/>
</dbReference>
<dbReference type="EMBL" id="FCOJ02000012">
    <property type="protein sequence ID" value="SAK56448.1"/>
    <property type="molecule type" value="Genomic_DNA"/>
</dbReference>
<evidence type="ECO:0000256" key="1">
    <source>
        <dbReference type="ARBA" id="ARBA00022679"/>
    </source>
</evidence>
<keyword evidence="1" id="KW-0808">Transferase</keyword>